<dbReference type="Proteomes" id="UP000279909">
    <property type="component" value="Unassembled WGS sequence"/>
</dbReference>
<keyword evidence="4" id="KW-0547">Nucleotide-binding</keyword>
<dbReference type="PANTHER" id="PTHR34699:SF2">
    <property type="entry name" value="NON-CANONICAL PURINE NTP PHOSPHATASE_PRRC1 DOMAIN-CONTAINING PROTEIN"/>
    <property type="match status" value="1"/>
</dbReference>
<evidence type="ECO:0000256" key="6">
    <source>
        <dbReference type="ARBA" id="ARBA00022842"/>
    </source>
</evidence>
<dbReference type="OrthoDB" id="164951at2"/>
<name>A0A3M8H5M1_9BACI</name>
<proteinExistence type="predicted"/>
<dbReference type="AlphaFoldDB" id="A0A3M8H5M1"/>
<evidence type="ECO:0000256" key="5">
    <source>
        <dbReference type="ARBA" id="ARBA00022801"/>
    </source>
</evidence>
<dbReference type="Pfam" id="PF01931">
    <property type="entry name" value="NTPase_I-T"/>
    <property type="match status" value="1"/>
</dbReference>
<comment type="cofactor">
    <cofactor evidence="1">
        <name>Mn(2+)</name>
        <dbReference type="ChEBI" id="CHEBI:29035"/>
    </cofactor>
</comment>
<evidence type="ECO:0000256" key="7">
    <source>
        <dbReference type="ARBA" id="ARBA00023080"/>
    </source>
</evidence>
<keyword evidence="6" id="KW-0460">Magnesium</keyword>
<comment type="catalytic activity">
    <reaction evidence="11">
        <text>XTP + H2O = XDP + phosphate + H(+)</text>
        <dbReference type="Rhea" id="RHEA:28406"/>
        <dbReference type="ChEBI" id="CHEBI:15377"/>
        <dbReference type="ChEBI" id="CHEBI:15378"/>
        <dbReference type="ChEBI" id="CHEBI:43474"/>
        <dbReference type="ChEBI" id="CHEBI:59884"/>
        <dbReference type="ChEBI" id="CHEBI:61314"/>
        <dbReference type="EC" id="3.6.1.73"/>
    </reaction>
</comment>
<accession>A0A3M8H5M1</accession>
<feature type="domain" description="Non-canonical purine NTP phosphatase/PRRC1" evidence="12">
    <location>
        <begin position="9"/>
        <end position="164"/>
    </location>
</feature>
<dbReference type="RefSeq" id="WP_122972963.1">
    <property type="nucleotide sequence ID" value="NZ_RHLQ01000041.1"/>
</dbReference>
<dbReference type="NCBIfam" id="NF002850">
    <property type="entry name" value="PRK03114.1"/>
    <property type="match status" value="1"/>
</dbReference>
<dbReference type="EC" id="3.6.1.73" evidence="9"/>
<evidence type="ECO:0000256" key="8">
    <source>
        <dbReference type="ARBA" id="ARBA00023211"/>
    </source>
</evidence>
<dbReference type="SUPFAM" id="SSF52972">
    <property type="entry name" value="ITPase-like"/>
    <property type="match status" value="1"/>
</dbReference>
<keyword evidence="3" id="KW-0479">Metal-binding</keyword>
<evidence type="ECO:0000256" key="9">
    <source>
        <dbReference type="ARBA" id="ARBA00038901"/>
    </source>
</evidence>
<keyword evidence="8" id="KW-0464">Manganese</keyword>
<evidence type="ECO:0000259" key="12">
    <source>
        <dbReference type="Pfam" id="PF01931"/>
    </source>
</evidence>
<protein>
    <recommendedName>
        <fullName evidence="9">inosine/xanthosine triphosphatase</fullName>
        <ecNumber evidence="9">3.6.1.73</ecNumber>
    </recommendedName>
</protein>
<dbReference type="PANTHER" id="PTHR34699">
    <property type="match status" value="1"/>
</dbReference>
<evidence type="ECO:0000256" key="1">
    <source>
        <dbReference type="ARBA" id="ARBA00001936"/>
    </source>
</evidence>
<comment type="cofactor">
    <cofactor evidence="2">
        <name>Mg(2+)</name>
        <dbReference type="ChEBI" id="CHEBI:18420"/>
    </cofactor>
</comment>
<dbReference type="InterPro" id="IPR026533">
    <property type="entry name" value="NTPase/PRRC1"/>
</dbReference>
<evidence type="ECO:0000256" key="4">
    <source>
        <dbReference type="ARBA" id="ARBA00022741"/>
    </source>
</evidence>
<evidence type="ECO:0000313" key="13">
    <source>
        <dbReference type="EMBL" id="RNC97706.1"/>
    </source>
</evidence>
<dbReference type="InterPro" id="IPR029001">
    <property type="entry name" value="ITPase-like_fam"/>
</dbReference>
<keyword evidence="14" id="KW-1185">Reference proteome</keyword>
<gene>
    <name evidence="13" type="ORF">EC501_14100</name>
</gene>
<evidence type="ECO:0000256" key="11">
    <source>
        <dbReference type="ARBA" id="ARBA00048781"/>
    </source>
</evidence>
<dbReference type="InterPro" id="IPR050299">
    <property type="entry name" value="YjjX_NTPase"/>
</dbReference>
<dbReference type="GO" id="GO:0000166">
    <property type="term" value="F:nucleotide binding"/>
    <property type="evidence" value="ECO:0007669"/>
    <property type="project" value="UniProtKB-KW"/>
</dbReference>
<dbReference type="GO" id="GO:0046872">
    <property type="term" value="F:metal ion binding"/>
    <property type="evidence" value="ECO:0007669"/>
    <property type="project" value="UniProtKB-KW"/>
</dbReference>
<dbReference type="EMBL" id="RHLQ01000041">
    <property type="protein sequence ID" value="RNC97706.1"/>
    <property type="molecule type" value="Genomic_DNA"/>
</dbReference>
<dbReference type="Gene3D" id="3.90.950.10">
    <property type="match status" value="1"/>
</dbReference>
<evidence type="ECO:0000256" key="3">
    <source>
        <dbReference type="ARBA" id="ARBA00022723"/>
    </source>
</evidence>
<dbReference type="GO" id="GO:0009117">
    <property type="term" value="P:nucleotide metabolic process"/>
    <property type="evidence" value="ECO:0007669"/>
    <property type="project" value="UniProtKB-KW"/>
</dbReference>
<comment type="caution">
    <text evidence="13">The sequence shown here is derived from an EMBL/GenBank/DDBJ whole genome shotgun (WGS) entry which is preliminary data.</text>
</comment>
<sequence>MTILFVAIGTKNRAKTLAITNIVSMYFDNLEFEQFAVPSDVSEQPFSNDETRQGAINRALHTLNASGADLNFGLEGGVHEMDGQMYCCNWGAMALKDGTIITASGAQFLLPDEIAVQLRAGRELGPVMDDYTKQKDTRSSSGAVGVFTAGLVDRTEMFEHIVKLLIGQYLFLLNTNK</sequence>
<evidence type="ECO:0000256" key="2">
    <source>
        <dbReference type="ARBA" id="ARBA00001946"/>
    </source>
</evidence>
<evidence type="ECO:0000313" key="14">
    <source>
        <dbReference type="Proteomes" id="UP000279909"/>
    </source>
</evidence>
<comment type="catalytic activity">
    <reaction evidence="10">
        <text>ITP + H2O = IDP + phosphate + H(+)</text>
        <dbReference type="Rhea" id="RHEA:28330"/>
        <dbReference type="ChEBI" id="CHEBI:15377"/>
        <dbReference type="ChEBI" id="CHEBI:15378"/>
        <dbReference type="ChEBI" id="CHEBI:43474"/>
        <dbReference type="ChEBI" id="CHEBI:58280"/>
        <dbReference type="ChEBI" id="CHEBI:61402"/>
        <dbReference type="EC" id="3.6.1.73"/>
    </reaction>
</comment>
<reference evidence="13 14" key="1">
    <citation type="journal article" date="2014" name="Int. J. Syst. Evol. Microbiol.">
        <title>Lysinibacillus halotolerans sp. nov., isolated from saline-alkaline soil.</title>
        <authorList>
            <person name="Kong D."/>
            <person name="Wang Y."/>
            <person name="Zhao B."/>
            <person name="Li Y."/>
            <person name="Song J."/>
            <person name="Zhai Y."/>
            <person name="Zhang C."/>
            <person name="Wang H."/>
            <person name="Chen X."/>
            <person name="Zhao B."/>
            <person name="Ruan Z."/>
        </authorList>
    </citation>
    <scope>NUCLEOTIDE SEQUENCE [LARGE SCALE GENOMIC DNA]</scope>
    <source>
        <strain evidence="13 14">MCCC 1A12703</strain>
    </source>
</reference>
<keyword evidence="7" id="KW-0546">Nucleotide metabolism</keyword>
<organism evidence="13 14">
    <name type="scientific">Lysinibacillus halotolerans</name>
    <dbReference type="NCBI Taxonomy" id="1368476"/>
    <lineage>
        <taxon>Bacteria</taxon>
        <taxon>Bacillati</taxon>
        <taxon>Bacillota</taxon>
        <taxon>Bacilli</taxon>
        <taxon>Bacillales</taxon>
        <taxon>Bacillaceae</taxon>
        <taxon>Lysinibacillus</taxon>
    </lineage>
</organism>
<keyword evidence="5" id="KW-0378">Hydrolase</keyword>
<dbReference type="GO" id="GO:0103023">
    <property type="term" value="F:ITPase activity"/>
    <property type="evidence" value="ECO:0007669"/>
    <property type="project" value="UniProtKB-EC"/>
</dbReference>
<evidence type="ECO:0000256" key="10">
    <source>
        <dbReference type="ARBA" id="ARBA00048174"/>
    </source>
</evidence>